<dbReference type="Proteomes" id="UP001153148">
    <property type="component" value="Unassembled WGS sequence"/>
</dbReference>
<evidence type="ECO:0000256" key="1">
    <source>
        <dbReference type="SAM" id="SignalP"/>
    </source>
</evidence>
<organism evidence="2 3">
    <name type="scientific">Timema podura</name>
    <name type="common">Walking stick</name>
    <dbReference type="NCBI Taxonomy" id="61482"/>
    <lineage>
        <taxon>Eukaryota</taxon>
        <taxon>Metazoa</taxon>
        <taxon>Ecdysozoa</taxon>
        <taxon>Arthropoda</taxon>
        <taxon>Hexapoda</taxon>
        <taxon>Insecta</taxon>
        <taxon>Pterygota</taxon>
        <taxon>Neoptera</taxon>
        <taxon>Polyneoptera</taxon>
        <taxon>Phasmatodea</taxon>
        <taxon>Timematodea</taxon>
        <taxon>Timematoidea</taxon>
        <taxon>Timematidae</taxon>
        <taxon>Timema</taxon>
    </lineage>
</organism>
<keyword evidence="3" id="KW-1185">Reference proteome</keyword>
<name>A0ABN7NVA0_TIMPD</name>
<evidence type="ECO:0000313" key="3">
    <source>
        <dbReference type="Proteomes" id="UP001153148"/>
    </source>
</evidence>
<dbReference type="EMBL" id="CAJPIN010005509">
    <property type="protein sequence ID" value="CAG2057495.1"/>
    <property type="molecule type" value="Genomic_DNA"/>
</dbReference>
<dbReference type="InterPro" id="IPR036682">
    <property type="entry name" value="OS_D_A10/PebIII_sf"/>
</dbReference>
<evidence type="ECO:0000313" key="2">
    <source>
        <dbReference type="EMBL" id="CAG2057495.1"/>
    </source>
</evidence>
<dbReference type="Pfam" id="PF03392">
    <property type="entry name" value="OS-D"/>
    <property type="match status" value="1"/>
</dbReference>
<dbReference type="Gene3D" id="1.10.2080.10">
    <property type="entry name" value="Insect odorant-binding protein A10/Ejaculatory bulb-specific protein 3"/>
    <property type="match status" value="1"/>
</dbReference>
<keyword evidence="1" id="KW-0732">Signal</keyword>
<protein>
    <submittedName>
        <fullName evidence="2">Uncharacterized protein</fullName>
    </submittedName>
</protein>
<feature type="signal peptide" evidence="1">
    <location>
        <begin position="1"/>
        <end position="19"/>
    </location>
</feature>
<gene>
    <name evidence="2" type="ORF">TPAB3V08_LOCUS4473</name>
</gene>
<reference evidence="2" key="1">
    <citation type="submission" date="2021-03" db="EMBL/GenBank/DDBJ databases">
        <authorList>
            <person name="Tran Van P."/>
        </authorList>
    </citation>
    <scope>NUCLEOTIDE SEQUENCE</scope>
</reference>
<dbReference type="SUPFAM" id="SSF100910">
    <property type="entry name" value="Chemosensory protein Csp2"/>
    <property type="match status" value="1"/>
</dbReference>
<dbReference type="PANTHER" id="PTHR11257">
    <property type="entry name" value="CHEMOSENSORY PROTEIN-RELATED"/>
    <property type="match status" value="1"/>
</dbReference>
<dbReference type="PANTHER" id="PTHR11257:SF12">
    <property type="entry name" value="EJACULATORY BULB-SPECIFIC PROTEIN 3-RELATED"/>
    <property type="match status" value="1"/>
</dbReference>
<proteinExistence type="predicted"/>
<sequence length="125" mass="14363">MKCALSLCVLAVFLGLAQSEEEKYTTKYDGVDLDAILKNDRLFKGYFDCLMDNKDDRCTTDGKELKGIIPDALTNHCAKCNDKQKEGTKKVINHLIKNKPEEWKQLQAKYDPEMVYNPKDELEKL</sequence>
<feature type="chain" id="PRO_5046176631" evidence="1">
    <location>
        <begin position="20"/>
        <end position="125"/>
    </location>
</feature>
<dbReference type="InterPro" id="IPR005055">
    <property type="entry name" value="A10/PebIII"/>
</dbReference>
<comment type="caution">
    <text evidence="2">The sequence shown here is derived from an EMBL/GenBank/DDBJ whole genome shotgun (WGS) entry which is preliminary data.</text>
</comment>
<accession>A0ABN7NVA0</accession>